<keyword evidence="1" id="KW-1133">Transmembrane helix</keyword>
<gene>
    <name evidence="2" type="ORF">S06H3_31522</name>
</gene>
<keyword evidence="1" id="KW-0472">Membrane</keyword>
<sequence length="89" mass="9254">AEFPEGYAGPITVTHPNGQSKIIIVEAICAPEGSGLGPSDQEVEAAVIAALSELGTLPALVDWKKYLPWIGMGVIGLLAIIFVATLPKK</sequence>
<organism evidence="2">
    <name type="scientific">marine sediment metagenome</name>
    <dbReference type="NCBI Taxonomy" id="412755"/>
    <lineage>
        <taxon>unclassified sequences</taxon>
        <taxon>metagenomes</taxon>
        <taxon>ecological metagenomes</taxon>
    </lineage>
</organism>
<accession>X1N625</accession>
<comment type="caution">
    <text evidence="2">The sequence shown here is derived from an EMBL/GenBank/DDBJ whole genome shotgun (WGS) entry which is preliminary data.</text>
</comment>
<feature type="non-terminal residue" evidence="2">
    <location>
        <position position="1"/>
    </location>
</feature>
<keyword evidence="1" id="KW-0812">Transmembrane</keyword>
<dbReference type="AlphaFoldDB" id="X1N625"/>
<feature type="transmembrane region" description="Helical" evidence="1">
    <location>
        <begin position="66"/>
        <end position="86"/>
    </location>
</feature>
<evidence type="ECO:0000313" key="2">
    <source>
        <dbReference type="EMBL" id="GAI22310.1"/>
    </source>
</evidence>
<reference evidence="2" key="1">
    <citation type="journal article" date="2014" name="Front. Microbiol.">
        <title>High frequency of phylogenetically diverse reductive dehalogenase-homologous genes in deep subseafloor sedimentary metagenomes.</title>
        <authorList>
            <person name="Kawai M."/>
            <person name="Futagami T."/>
            <person name="Toyoda A."/>
            <person name="Takaki Y."/>
            <person name="Nishi S."/>
            <person name="Hori S."/>
            <person name="Arai W."/>
            <person name="Tsubouchi T."/>
            <person name="Morono Y."/>
            <person name="Uchiyama I."/>
            <person name="Ito T."/>
            <person name="Fujiyama A."/>
            <person name="Inagaki F."/>
            <person name="Takami H."/>
        </authorList>
    </citation>
    <scope>NUCLEOTIDE SEQUENCE</scope>
    <source>
        <strain evidence="2">Expedition CK06-06</strain>
    </source>
</reference>
<evidence type="ECO:0000256" key="1">
    <source>
        <dbReference type="SAM" id="Phobius"/>
    </source>
</evidence>
<protein>
    <submittedName>
        <fullName evidence="2">Uncharacterized protein</fullName>
    </submittedName>
</protein>
<dbReference type="EMBL" id="BARV01018675">
    <property type="protein sequence ID" value="GAI22310.1"/>
    <property type="molecule type" value="Genomic_DNA"/>
</dbReference>
<proteinExistence type="predicted"/>
<name>X1N625_9ZZZZ</name>